<proteinExistence type="predicted"/>
<dbReference type="InterPro" id="IPR000182">
    <property type="entry name" value="GNAT_dom"/>
</dbReference>
<dbReference type="InterPro" id="IPR051531">
    <property type="entry name" value="N-acetyltransferase"/>
</dbReference>
<dbReference type="SUPFAM" id="SSF55729">
    <property type="entry name" value="Acyl-CoA N-acyltransferases (Nat)"/>
    <property type="match status" value="1"/>
</dbReference>
<sequence>MPVHASLLPAVARLTETRRLTLRPPEAADARTFRDLLSDPANRRFGSGGPAVSERLELWRAQWARDGLGPWAVALRDQPSLGAIGFGGLSRGRIGGAPALLLEFHFLSDFWGRGYAAEVSLTALALAFGALRANAVQALLAPGNTAARKTLERVGLRLTGSVADHPGEAASLLYEINAAQYAACPPQQPEATPFGA</sequence>
<dbReference type="Pfam" id="PF13302">
    <property type="entry name" value="Acetyltransf_3"/>
    <property type="match status" value="1"/>
</dbReference>
<dbReference type="EMBL" id="NIOF01000001">
    <property type="protein sequence ID" value="OWQ93695.1"/>
    <property type="molecule type" value="Genomic_DNA"/>
</dbReference>
<organism evidence="2 3">
    <name type="scientific">Roseateles aquatilis</name>
    <dbReference type="NCBI Taxonomy" id="431061"/>
    <lineage>
        <taxon>Bacteria</taxon>
        <taxon>Pseudomonadati</taxon>
        <taxon>Pseudomonadota</taxon>
        <taxon>Betaproteobacteria</taxon>
        <taxon>Burkholderiales</taxon>
        <taxon>Sphaerotilaceae</taxon>
        <taxon>Roseateles</taxon>
    </lineage>
</organism>
<comment type="caution">
    <text evidence="2">The sequence shown here is derived from an EMBL/GenBank/DDBJ whole genome shotgun (WGS) entry which is preliminary data.</text>
</comment>
<dbReference type="Gene3D" id="3.40.630.30">
    <property type="match status" value="1"/>
</dbReference>
<dbReference type="PANTHER" id="PTHR43792">
    <property type="entry name" value="GNAT FAMILY, PUTATIVE (AFU_ORTHOLOGUE AFUA_3G00765)-RELATED-RELATED"/>
    <property type="match status" value="1"/>
</dbReference>
<dbReference type="PANTHER" id="PTHR43792:SF1">
    <property type="entry name" value="N-ACETYLTRANSFERASE DOMAIN-CONTAINING PROTEIN"/>
    <property type="match status" value="1"/>
</dbReference>
<keyword evidence="3" id="KW-1185">Reference proteome</keyword>
<protein>
    <recommendedName>
        <fullName evidence="1">N-acetyltransferase domain-containing protein</fullName>
    </recommendedName>
</protein>
<dbReference type="PROSITE" id="PS51186">
    <property type="entry name" value="GNAT"/>
    <property type="match status" value="1"/>
</dbReference>
<evidence type="ECO:0000313" key="2">
    <source>
        <dbReference type="EMBL" id="OWQ93695.1"/>
    </source>
</evidence>
<evidence type="ECO:0000313" key="3">
    <source>
        <dbReference type="Proteomes" id="UP000197468"/>
    </source>
</evidence>
<dbReference type="InterPro" id="IPR016181">
    <property type="entry name" value="Acyl_CoA_acyltransferase"/>
</dbReference>
<name>A0A246JM86_9BURK</name>
<dbReference type="OrthoDB" id="9801656at2"/>
<feature type="domain" description="N-acetyltransferase" evidence="1">
    <location>
        <begin position="20"/>
        <end position="179"/>
    </location>
</feature>
<gene>
    <name evidence="2" type="ORF">CDN99_04370</name>
</gene>
<dbReference type="AlphaFoldDB" id="A0A246JM86"/>
<dbReference type="GO" id="GO:0016747">
    <property type="term" value="F:acyltransferase activity, transferring groups other than amino-acyl groups"/>
    <property type="evidence" value="ECO:0007669"/>
    <property type="project" value="InterPro"/>
</dbReference>
<dbReference type="RefSeq" id="WP_088382865.1">
    <property type="nucleotide sequence ID" value="NZ_NIOF01000001.1"/>
</dbReference>
<reference evidence="2 3" key="1">
    <citation type="journal article" date="2008" name="Int. J. Syst. Evol. Microbiol.">
        <title>Description of Roseateles aquatilis sp. nov. and Roseateles terrae sp. nov., in the class Betaproteobacteria, and emended description of the genus Roseateles.</title>
        <authorList>
            <person name="Gomila M."/>
            <person name="Bowien B."/>
            <person name="Falsen E."/>
            <person name="Moore E.R."/>
            <person name="Lalucat J."/>
        </authorList>
    </citation>
    <scope>NUCLEOTIDE SEQUENCE [LARGE SCALE GENOMIC DNA]</scope>
    <source>
        <strain evidence="2 3">CCUG 48205</strain>
    </source>
</reference>
<evidence type="ECO:0000259" key="1">
    <source>
        <dbReference type="PROSITE" id="PS51186"/>
    </source>
</evidence>
<accession>A0A246JM86</accession>
<dbReference type="Proteomes" id="UP000197468">
    <property type="component" value="Unassembled WGS sequence"/>
</dbReference>